<dbReference type="Proteomes" id="UP000030377">
    <property type="component" value="Unassembled WGS sequence"/>
</dbReference>
<sequence length="60" mass="6712">MAKKSKANKPRVCLASEVPGRWAGDWLSITKLGTSAHRSRDAAYAMLYRVHPELRPPGYD</sequence>
<organism evidence="1 2">
    <name type="scientific">Bradyrhizobium japonicum</name>
    <dbReference type="NCBI Taxonomy" id="375"/>
    <lineage>
        <taxon>Bacteria</taxon>
        <taxon>Pseudomonadati</taxon>
        <taxon>Pseudomonadota</taxon>
        <taxon>Alphaproteobacteria</taxon>
        <taxon>Hyphomicrobiales</taxon>
        <taxon>Nitrobacteraceae</taxon>
        <taxon>Bradyrhizobium</taxon>
    </lineage>
</organism>
<gene>
    <name evidence="1" type="ORF">MA20_42925</name>
</gene>
<comment type="caution">
    <text evidence="1">The sequence shown here is derived from an EMBL/GenBank/DDBJ whole genome shotgun (WGS) entry which is preliminary data.</text>
</comment>
<proteinExistence type="predicted"/>
<evidence type="ECO:0008006" key="3">
    <source>
        <dbReference type="Google" id="ProtNLM"/>
    </source>
</evidence>
<evidence type="ECO:0000313" key="1">
    <source>
        <dbReference type="EMBL" id="KGT73704.1"/>
    </source>
</evidence>
<evidence type="ECO:0000313" key="2">
    <source>
        <dbReference type="Proteomes" id="UP000030377"/>
    </source>
</evidence>
<dbReference type="EMBL" id="JRPN01000042">
    <property type="protein sequence ID" value="KGT73704.1"/>
    <property type="molecule type" value="Genomic_DNA"/>
</dbReference>
<reference evidence="1 2" key="1">
    <citation type="submission" date="2014-09" db="EMBL/GenBank/DDBJ databases">
        <title>Draft genome of Bradyrhizobium japonicum Is-34.</title>
        <authorList>
            <person name="Tsurumaru H."/>
            <person name="Yamakawa T."/>
            <person name="Hashimoto S."/>
            <person name="Okizaki K."/>
            <person name="Kanesaki Y."/>
            <person name="Yoshikawa H."/>
            <person name="Yajima S."/>
        </authorList>
    </citation>
    <scope>NUCLEOTIDE SEQUENCE [LARGE SCALE GENOMIC DNA]</scope>
    <source>
        <strain evidence="1 2">Is-34</strain>
    </source>
</reference>
<protein>
    <recommendedName>
        <fullName evidence="3">Integrase</fullName>
    </recommendedName>
</protein>
<dbReference type="AlphaFoldDB" id="A0A0A3XKB3"/>
<name>A0A0A3XKB3_BRAJP</name>
<accession>A0A0A3XKB3</accession>
<dbReference type="RefSeq" id="WP_041960494.1">
    <property type="nucleotide sequence ID" value="NZ_JRPN01000042.1"/>
</dbReference>